<evidence type="ECO:0000256" key="2">
    <source>
        <dbReference type="ARBA" id="ARBA00009166"/>
    </source>
</evidence>
<feature type="transmembrane region" description="Helical" evidence="6">
    <location>
        <begin position="12"/>
        <end position="33"/>
    </location>
</feature>
<feature type="non-terminal residue" evidence="7">
    <location>
        <position position="1"/>
    </location>
</feature>
<evidence type="ECO:0008006" key="9">
    <source>
        <dbReference type="Google" id="ProtNLM"/>
    </source>
</evidence>
<evidence type="ECO:0000256" key="1">
    <source>
        <dbReference type="ARBA" id="ARBA00004141"/>
    </source>
</evidence>
<reference evidence="8" key="1">
    <citation type="submission" date="2022-10" db="EMBL/GenBank/DDBJ databases">
        <title>Genome assembly of Pristionchus species.</title>
        <authorList>
            <person name="Yoshida K."/>
            <person name="Sommer R.J."/>
        </authorList>
    </citation>
    <scope>NUCLEOTIDE SEQUENCE [LARGE SCALE GENOMIC DNA]</scope>
    <source>
        <strain evidence="8">RS5460</strain>
    </source>
</reference>
<name>A0AAN5D4P4_9BILA</name>
<evidence type="ECO:0000313" key="8">
    <source>
        <dbReference type="Proteomes" id="UP001328107"/>
    </source>
</evidence>
<accession>A0AAN5D4P4</accession>
<sequence>TPPPMRSYAILLLNNAFVDILSAVASILGIARLPFLRDGPSQVYVFLGTCSHIGRWFCHMCQTIHIFCVCHSTVILLHSFCFRLYILRDRTVNVTIPSERVTLFICVALYGPTICMMYLFYASFEYPPTALMTALHFDQYPTTWVFERARHYFVIAISCVVSVSPAPMVIIFFVRRRLISEISKMVS</sequence>
<keyword evidence="8" id="KW-1185">Reference proteome</keyword>
<proteinExistence type="inferred from homology"/>
<comment type="subcellular location">
    <subcellularLocation>
        <location evidence="1">Membrane</location>
        <topology evidence="1">Multi-pass membrane protein</topology>
    </subcellularLocation>
</comment>
<dbReference type="InterPro" id="IPR019421">
    <property type="entry name" value="7TM_GPCR_serpentine_rcpt_Srd"/>
</dbReference>
<feature type="non-terminal residue" evidence="7">
    <location>
        <position position="187"/>
    </location>
</feature>
<organism evidence="7 8">
    <name type="scientific">Pristionchus mayeri</name>
    <dbReference type="NCBI Taxonomy" id="1317129"/>
    <lineage>
        <taxon>Eukaryota</taxon>
        <taxon>Metazoa</taxon>
        <taxon>Ecdysozoa</taxon>
        <taxon>Nematoda</taxon>
        <taxon>Chromadorea</taxon>
        <taxon>Rhabditida</taxon>
        <taxon>Rhabditina</taxon>
        <taxon>Diplogasteromorpha</taxon>
        <taxon>Diplogasteroidea</taxon>
        <taxon>Neodiplogasteridae</taxon>
        <taxon>Pristionchus</taxon>
    </lineage>
</organism>
<protein>
    <recommendedName>
        <fullName evidence="9">G protein-coupled receptor</fullName>
    </recommendedName>
</protein>
<dbReference type="AlphaFoldDB" id="A0AAN5D4P4"/>
<dbReference type="PANTHER" id="PTHR22945">
    <property type="entry name" value="SERPENTINE RECEPTOR, CLASS D DELTA"/>
    <property type="match status" value="1"/>
</dbReference>
<feature type="transmembrane region" description="Helical" evidence="6">
    <location>
        <begin position="101"/>
        <end position="121"/>
    </location>
</feature>
<keyword evidence="5 6" id="KW-0472">Membrane</keyword>
<dbReference type="PANTHER" id="PTHR22945:SF40">
    <property type="entry name" value="SERPENTINE RECEPTOR, CLASS D (DELTA)-RELATED"/>
    <property type="match status" value="1"/>
</dbReference>
<gene>
    <name evidence="7" type="ORF">PMAYCL1PPCAC_25852</name>
</gene>
<comment type="similarity">
    <text evidence="2">Belongs to the nematode receptor-like protein srd family.</text>
</comment>
<dbReference type="GO" id="GO:0016020">
    <property type="term" value="C:membrane"/>
    <property type="evidence" value="ECO:0007669"/>
    <property type="project" value="UniProtKB-SubCell"/>
</dbReference>
<dbReference type="SUPFAM" id="SSF50022">
    <property type="entry name" value="ISP domain"/>
    <property type="match status" value="1"/>
</dbReference>
<dbReference type="InterPro" id="IPR036922">
    <property type="entry name" value="Rieske_2Fe-2S_sf"/>
</dbReference>
<dbReference type="InterPro" id="IPR050920">
    <property type="entry name" value="Nematode_rcpt-like_delta"/>
</dbReference>
<evidence type="ECO:0000313" key="7">
    <source>
        <dbReference type="EMBL" id="GMR55657.1"/>
    </source>
</evidence>
<keyword evidence="3 6" id="KW-0812">Transmembrane</keyword>
<evidence type="ECO:0000256" key="4">
    <source>
        <dbReference type="ARBA" id="ARBA00022989"/>
    </source>
</evidence>
<feature type="transmembrane region" description="Helical" evidence="6">
    <location>
        <begin position="53"/>
        <end position="80"/>
    </location>
</feature>
<dbReference type="Pfam" id="PF10317">
    <property type="entry name" value="7TM_GPCR_Srd"/>
    <property type="match status" value="1"/>
</dbReference>
<evidence type="ECO:0000256" key="5">
    <source>
        <dbReference type="ARBA" id="ARBA00023136"/>
    </source>
</evidence>
<comment type="caution">
    <text evidence="7">The sequence shown here is derived from an EMBL/GenBank/DDBJ whole genome shotgun (WGS) entry which is preliminary data.</text>
</comment>
<feature type="transmembrane region" description="Helical" evidence="6">
    <location>
        <begin position="152"/>
        <end position="174"/>
    </location>
</feature>
<evidence type="ECO:0000256" key="6">
    <source>
        <dbReference type="SAM" id="Phobius"/>
    </source>
</evidence>
<dbReference type="EMBL" id="BTRK01000005">
    <property type="protein sequence ID" value="GMR55657.1"/>
    <property type="molecule type" value="Genomic_DNA"/>
</dbReference>
<evidence type="ECO:0000256" key="3">
    <source>
        <dbReference type="ARBA" id="ARBA00022692"/>
    </source>
</evidence>
<keyword evidence="4 6" id="KW-1133">Transmembrane helix</keyword>
<dbReference type="Proteomes" id="UP001328107">
    <property type="component" value="Unassembled WGS sequence"/>
</dbReference>
<dbReference type="GO" id="GO:0051537">
    <property type="term" value="F:2 iron, 2 sulfur cluster binding"/>
    <property type="evidence" value="ECO:0007669"/>
    <property type="project" value="InterPro"/>
</dbReference>